<feature type="transmembrane region" description="Helical" evidence="2">
    <location>
        <begin position="126"/>
        <end position="146"/>
    </location>
</feature>
<evidence type="ECO:0000256" key="2">
    <source>
        <dbReference type="SAM" id="Phobius"/>
    </source>
</evidence>
<dbReference type="AlphaFoldDB" id="A0A1I3KXT3"/>
<feature type="transmembrane region" description="Helical" evidence="2">
    <location>
        <begin position="235"/>
        <end position="259"/>
    </location>
</feature>
<feature type="compositionally biased region" description="Polar residues" evidence="1">
    <location>
        <begin position="1"/>
        <end position="11"/>
    </location>
</feature>
<reference evidence="4" key="1">
    <citation type="submission" date="2016-10" db="EMBL/GenBank/DDBJ databases">
        <authorList>
            <person name="Varghese N."/>
            <person name="Submissions S."/>
        </authorList>
    </citation>
    <scope>NUCLEOTIDE SEQUENCE [LARGE SCALE GENOMIC DNA]</scope>
    <source>
        <strain evidence="4">DSM 26348</strain>
    </source>
</reference>
<evidence type="ECO:0008006" key="5">
    <source>
        <dbReference type="Google" id="ProtNLM"/>
    </source>
</evidence>
<dbReference type="OrthoDB" id="267627at2"/>
<feature type="transmembrane region" description="Helical" evidence="2">
    <location>
        <begin position="72"/>
        <end position="105"/>
    </location>
</feature>
<sequence>MQAETFTSTELASHPVETGFAEGVSSPEVSPEQFEQPPQQPSVPVVPPDQVQPGQLGPCPVPWRHPLRALAWAIRGLFGLASLLFLLAVIAAIPGVNFLALGYLLDVEGRLGRSGRFRDGFPLLRDAPRIGSLALGIYLWLLPLRLISGIAADAHLIDPGGRSDVFAHLALNIAWGVITIHLILALARGGSLPTFFRPLKNALWLRRQLASGRYLSDASQHVRSFLARLKIRQNFWLGVRGFGVAFIWLALPTALYAAVRRPEGGSVLVMLIGGVCLTVVLSWAPFLQARFATENRFRSGLQLREVRTLWRYAPWSWALATVIVYALALPLYLFKAFLLPPDAMWPITLIFVASIYPTRVMTGWAYHRACARKEAGKKPVYWLFRGLCSLLLMSVLGFYVFLLYFTQFISEAGRAVLFQHHALLLPVPF</sequence>
<feature type="compositionally biased region" description="Low complexity" evidence="1">
    <location>
        <begin position="24"/>
        <end position="37"/>
    </location>
</feature>
<dbReference type="Proteomes" id="UP000199518">
    <property type="component" value="Unassembled WGS sequence"/>
</dbReference>
<name>A0A1I3KXT3_9PLAN</name>
<keyword evidence="4" id="KW-1185">Reference proteome</keyword>
<feature type="transmembrane region" description="Helical" evidence="2">
    <location>
        <begin position="265"/>
        <end position="288"/>
    </location>
</feature>
<feature type="transmembrane region" description="Helical" evidence="2">
    <location>
        <begin position="166"/>
        <end position="187"/>
    </location>
</feature>
<feature type="transmembrane region" description="Helical" evidence="2">
    <location>
        <begin position="309"/>
        <end position="331"/>
    </location>
</feature>
<feature type="transmembrane region" description="Helical" evidence="2">
    <location>
        <begin position="343"/>
        <end position="361"/>
    </location>
</feature>
<feature type="compositionally biased region" description="Pro residues" evidence="1">
    <location>
        <begin position="38"/>
        <end position="47"/>
    </location>
</feature>
<feature type="transmembrane region" description="Helical" evidence="2">
    <location>
        <begin position="382"/>
        <end position="405"/>
    </location>
</feature>
<protein>
    <recommendedName>
        <fullName evidence="5">DUF4013 domain-containing protein</fullName>
    </recommendedName>
</protein>
<proteinExistence type="predicted"/>
<keyword evidence="2" id="KW-0472">Membrane</keyword>
<keyword evidence="2" id="KW-1133">Transmembrane helix</keyword>
<dbReference type="EMBL" id="FOQD01000012">
    <property type="protein sequence ID" value="SFI77236.1"/>
    <property type="molecule type" value="Genomic_DNA"/>
</dbReference>
<accession>A0A1I3KXT3</accession>
<gene>
    <name evidence="3" type="ORF">SAMN05421753_11275</name>
</gene>
<feature type="region of interest" description="Disordered" evidence="1">
    <location>
        <begin position="1"/>
        <end position="51"/>
    </location>
</feature>
<evidence type="ECO:0000256" key="1">
    <source>
        <dbReference type="SAM" id="MobiDB-lite"/>
    </source>
</evidence>
<evidence type="ECO:0000313" key="4">
    <source>
        <dbReference type="Proteomes" id="UP000199518"/>
    </source>
</evidence>
<evidence type="ECO:0000313" key="3">
    <source>
        <dbReference type="EMBL" id="SFI77236.1"/>
    </source>
</evidence>
<keyword evidence="2" id="KW-0812">Transmembrane</keyword>
<organism evidence="3 4">
    <name type="scientific">Planctomicrobium piriforme</name>
    <dbReference type="NCBI Taxonomy" id="1576369"/>
    <lineage>
        <taxon>Bacteria</taxon>
        <taxon>Pseudomonadati</taxon>
        <taxon>Planctomycetota</taxon>
        <taxon>Planctomycetia</taxon>
        <taxon>Planctomycetales</taxon>
        <taxon>Planctomycetaceae</taxon>
        <taxon>Planctomicrobium</taxon>
    </lineage>
</organism>
<dbReference type="RefSeq" id="WP_092051829.1">
    <property type="nucleotide sequence ID" value="NZ_FOQD01000012.1"/>
</dbReference>